<comment type="caution">
    <text evidence="2">The sequence shown here is derived from an EMBL/GenBank/DDBJ whole genome shotgun (WGS) entry which is preliminary data.</text>
</comment>
<dbReference type="InterPro" id="IPR013216">
    <property type="entry name" value="Methyltransf_11"/>
</dbReference>
<dbReference type="AlphaFoldDB" id="A0A2P8IAQ3"/>
<dbReference type="SUPFAM" id="SSF53335">
    <property type="entry name" value="S-adenosyl-L-methionine-dependent methyltransferases"/>
    <property type="match status" value="1"/>
</dbReference>
<evidence type="ECO:0000313" key="3">
    <source>
        <dbReference type="Proteomes" id="UP000241118"/>
    </source>
</evidence>
<organism evidence="2 3">
    <name type="scientific">Saccharothrix carnea</name>
    <dbReference type="NCBI Taxonomy" id="1280637"/>
    <lineage>
        <taxon>Bacteria</taxon>
        <taxon>Bacillati</taxon>
        <taxon>Actinomycetota</taxon>
        <taxon>Actinomycetes</taxon>
        <taxon>Pseudonocardiales</taxon>
        <taxon>Pseudonocardiaceae</taxon>
        <taxon>Saccharothrix</taxon>
    </lineage>
</organism>
<dbReference type="Pfam" id="PF08241">
    <property type="entry name" value="Methyltransf_11"/>
    <property type="match status" value="1"/>
</dbReference>
<feature type="domain" description="Methyltransferase type 11" evidence="1">
    <location>
        <begin position="54"/>
        <end position="146"/>
    </location>
</feature>
<dbReference type="OrthoDB" id="3825914at2"/>
<dbReference type="GO" id="GO:0032259">
    <property type="term" value="P:methylation"/>
    <property type="evidence" value="ECO:0007669"/>
    <property type="project" value="UniProtKB-KW"/>
</dbReference>
<reference evidence="2 3" key="1">
    <citation type="submission" date="2018-03" db="EMBL/GenBank/DDBJ databases">
        <title>Genomic Encyclopedia of Type Strains, Phase III (KMG-III): the genomes of soil and plant-associated and newly described type strains.</title>
        <authorList>
            <person name="Whitman W."/>
        </authorList>
    </citation>
    <scope>NUCLEOTIDE SEQUENCE [LARGE SCALE GENOMIC DNA]</scope>
    <source>
        <strain evidence="2 3">CGMCC 4.7097</strain>
    </source>
</reference>
<sequence>MTEPGIREVVARTRATYNRNADEYATTTGRLAQFPGLDRELDRFLDALPAGPVLDLGCGAGRDTEYLVHRGVTVISGDLSERLLTMTRLRCAPAGVVQFDLTSLPFRDGVFAGVWACASVLHIPRRHHIEAFREVHRVLLPDGLAAISLKDGDEEAWMTGGRLSFPRWFSLRKPDSVVRELREAGFVRADVHPSGRGTWFIAEAMKGQDPH</sequence>
<gene>
    <name evidence="2" type="ORF">B0I31_105493</name>
</gene>
<dbReference type="PANTHER" id="PTHR43861:SF1">
    <property type="entry name" value="TRANS-ACONITATE 2-METHYLTRANSFERASE"/>
    <property type="match status" value="1"/>
</dbReference>
<keyword evidence="2" id="KW-0808">Transferase</keyword>
<dbReference type="GO" id="GO:0008757">
    <property type="term" value="F:S-adenosylmethionine-dependent methyltransferase activity"/>
    <property type="evidence" value="ECO:0007669"/>
    <property type="project" value="InterPro"/>
</dbReference>
<keyword evidence="3" id="KW-1185">Reference proteome</keyword>
<evidence type="ECO:0000313" key="2">
    <source>
        <dbReference type="EMBL" id="PSL55527.1"/>
    </source>
</evidence>
<evidence type="ECO:0000259" key="1">
    <source>
        <dbReference type="Pfam" id="PF08241"/>
    </source>
</evidence>
<dbReference type="InterPro" id="IPR029063">
    <property type="entry name" value="SAM-dependent_MTases_sf"/>
</dbReference>
<proteinExistence type="predicted"/>
<name>A0A2P8IAQ3_SACCR</name>
<accession>A0A2P8IAQ3</accession>
<protein>
    <submittedName>
        <fullName evidence="2">Methyltransferase family protein</fullName>
    </submittedName>
</protein>
<dbReference type="PANTHER" id="PTHR43861">
    <property type="entry name" value="TRANS-ACONITATE 2-METHYLTRANSFERASE-RELATED"/>
    <property type="match status" value="1"/>
</dbReference>
<keyword evidence="2" id="KW-0489">Methyltransferase</keyword>
<dbReference type="RefSeq" id="WP_146173872.1">
    <property type="nucleotide sequence ID" value="NZ_PYAX01000005.1"/>
</dbReference>
<dbReference type="CDD" id="cd02440">
    <property type="entry name" value="AdoMet_MTases"/>
    <property type="match status" value="1"/>
</dbReference>
<dbReference type="EMBL" id="PYAX01000005">
    <property type="protein sequence ID" value="PSL55527.1"/>
    <property type="molecule type" value="Genomic_DNA"/>
</dbReference>
<dbReference type="Proteomes" id="UP000241118">
    <property type="component" value="Unassembled WGS sequence"/>
</dbReference>
<dbReference type="Gene3D" id="3.40.50.150">
    <property type="entry name" value="Vaccinia Virus protein VP39"/>
    <property type="match status" value="1"/>
</dbReference>